<evidence type="ECO:0000313" key="1">
    <source>
        <dbReference type="EMBL" id="XBV47692.1"/>
    </source>
</evidence>
<geneLocation type="plasmid" evidence="1">
    <name>plasmindB</name>
</geneLocation>
<dbReference type="EMBL" id="CP158294">
    <property type="protein sequence ID" value="XBV47692.1"/>
    <property type="molecule type" value="Genomic_DNA"/>
</dbReference>
<name>A0AAU7U4E8_9GAMM</name>
<organism evidence="1">
    <name type="scientific">Pantoea sp. BJ2</name>
    <dbReference type="NCBI Taxonomy" id="3141322"/>
    <lineage>
        <taxon>Bacteria</taxon>
        <taxon>Pseudomonadati</taxon>
        <taxon>Pseudomonadota</taxon>
        <taxon>Gammaproteobacteria</taxon>
        <taxon>Enterobacterales</taxon>
        <taxon>Erwiniaceae</taxon>
        <taxon>Pantoea</taxon>
    </lineage>
</organism>
<proteinExistence type="predicted"/>
<dbReference type="AlphaFoldDB" id="A0AAU7U4E8"/>
<sequence>MPITNVTQYLTSFFSEKETQSPKNEFLGVIHYIQDAFPGKESPCYLRGALQGEGVISSYNSNKDDNYLYSLNAQTCVIATLYNHNNRTGAVIHFDHNISHLIDEAVNTAICELKKNSEGTITSTLSGGVWFMGGDSIGDPVKNSLVKNHIKPSWDQWSFSPCTEHNYGVVLNLENGKVDIFEHSMGLLEQFQTPLLKDATIYKNDDKPEYKRARDFMTRFKQPAITEKANGPIFTDATINEEITDNHIHNFRFPIHHII</sequence>
<gene>
    <name evidence="1" type="ORF">AAF463_23975</name>
</gene>
<reference evidence="1" key="1">
    <citation type="submission" date="2024-06" db="EMBL/GenBank/DDBJ databases">
        <title>Multiomics insights into the TNT degradation mechanism by Pantoea sp. BJ2 isolated from an ammunition destruction site.</title>
        <authorList>
            <person name="Luo J."/>
        </authorList>
    </citation>
    <scope>NUCLEOTIDE SEQUENCE</scope>
    <source>
        <strain evidence="1">BJ2</strain>
        <plasmid evidence="1">plasmindB</plasmid>
    </source>
</reference>
<dbReference type="RefSeq" id="WP_350262738.1">
    <property type="nucleotide sequence ID" value="NZ_CP158294.1"/>
</dbReference>
<accession>A0AAU7U4E8</accession>
<keyword evidence="1" id="KW-0614">Plasmid</keyword>
<protein>
    <submittedName>
        <fullName evidence="1">Uncharacterized protein</fullName>
    </submittedName>
</protein>